<comment type="subcellular location">
    <subcellularLocation>
        <location evidence="1">Cell membrane</location>
    </subcellularLocation>
</comment>
<evidence type="ECO:0000313" key="9">
    <source>
        <dbReference type="Proteomes" id="UP000030002"/>
    </source>
</evidence>
<evidence type="ECO:0000256" key="5">
    <source>
        <dbReference type="ARBA" id="ARBA00023136"/>
    </source>
</evidence>
<name>A0A0A0J9C8_9MICO</name>
<dbReference type="AlphaFoldDB" id="A0A0A0J9C8"/>
<keyword evidence="4 6" id="KW-1133">Transmembrane helix</keyword>
<gene>
    <name evidence="8" type="ORF">N802_17705</name>
</gene>
<reference evidence="8 9" key="1">
    <citation type="submission" date="2013-08" db="EMBL/GenBank/DDBJ databases">
        <title>The genome sequence of Knoellia sinensis.</title>
        <authorList>
            <person name="Zhu W."/>
            <person name="Wang G."/>
        </authorList>
    </citation>
    <scope>NUCLEOTIDE SEQUENCE [LARGE SCALE GENOMIC DNA]</scope>
    <source>
        <strain evidence="8 9">KCTC 19936</strain>
    </source>
</reference>
<keyword evidence="9" id="KW-1185">Reference proteome</keyword>
<dbReference type="InterPro" id="IPR025937">
    <property type="entry name" value="PDGLE_dom"/>
</dbReference>
<comment type="caution">
    <text evidence="8">The sequence shown here is derived from an EMBL/GenBank/DDBJ whole genome shotgun (WGS) entry which is preliminary data.</text>
</comment>
<evidence type="ECO:0000256" key="2">
    <source>
        <dbReference type="ARBA" id="ARBA00022475"/>
    </source>
</evidence>
<evidence type="ECO:0000256" key="4">
    <source>
        <dbReference type="ARBA" id="ARBA00022989"/>
    </source>
</evidence>
<evidence type="ECO:0000256" key="6">
    <source>
        <dbReference type="SAM" id="Phobius"/>
    </source>
</evidence>
<accession>A0A0A0J9C8</accession>
<evidence type="ECO:0000313" key="8">
    <source>
        <dbReference type="EMBL" id="KGN32637.1"/>
    </source>
</evidence>
<dbReference type="Proteomes" id="UP000030002">
    <property type="component" value="Unassembled WGS sequence"/>
</dbReference>
<feature type="transmembrane region" description="Helical" evidence="6">
    <location>
        <begin position="14"/>
        <end position="33"/>
    </location>
</feature>
<evidence type="ECO:0000256" key="1">
    <source>
        <dbReference type="ARBA" id="ARBA00004236"/>
    </source>
</evidence>
<dbReference type="RefSeq" id="WP_035915636.1">
    <property type="nucleotide sequence ID" value="NZ_AVPJ01000006.1"/>
</dbReference>
<sequence length="109" mass="11081">MSTTTGPQISTRRLVIAGLVISLILAGVVSLWASGNPDGLEFVAEKLGFVDTAGEHATGESPLADYGVAGVANERLSGGLAGILGVVAVAVIAFGLMFVLRKRGTRNEG</sequence>
<feature type="transmembrane region" description="Helical" evidence="6">
    <location>
        <begin position="80"/>
        <end position="100"/>
    </location>
</feature>
<dbReference type="EMBL" id="AVPJ01000006">
    <property type="protein sequence ID" value="KGN32637.1"/>
    <property type="molecule type" value="Genomic_DNA"/>
</dbReference>
<keyword evidence="3 6" id="KW-0812">Transmembrane</keyword>
<keyword evidence="5 6" id="KW-0472">Membrane</keyword>
<organism evidence="8 9">
    <name type="scientific">Knoellia sinensis KCTC 19936</name>
    <dbReference type="NCBI Taxonomy" id="1385520"/>
    <lineage>
        <taxon>Bacteria</taxon>
        <taxon>Bacillati</taxon>
        <taxon>Actinomycetota</taxon>
        <taxon>Actinomycetes</taxon>
        <taxon>Micrococcales</taxon>
        <taxon>Intrasporangiaceae</taxon>
        <taxon>Knoellia</taxon>
    </lineage>
</organism>
<protein>
    <recommendedName>
        <fullName evidence="7">PDGLE domain-containing protein</fullName>
    </recommendedName>
</protein>
<dbReference type="Pfam" id="PF13190">
    <property type="entry name" value="PDGLE"/>
    <property type="match status" value="1"/>
</dbReference>
<proteinExistence type="predicted"/>
<keyword evidence="2" id="KW-1003">Cell membrane</keyword>
<feature type="domain" description="PDGLE" evidence="7">
    <location>
        <begin position="12"/>
        <end position="102"/>
    </location>
</feature>
<dbReference type="OrthoDB" id="4843785at2"/>
<evidence type="ECO:0000259" key="7">
    <source>
        <dbReference type="Pfam" id="PF13190"/>
    </source>
</evidence>
<evidence type="ECO:0000256" key="3">
    <source>
        <dbReference type="ARBA" id="ARBA00022692"/>
    </source>
</evidence>
<dbReference type="eggNOG" id="COG0310">
    <property type="taxonomic scope" value="Bacteria"/>
</dbReference>
<dbReference type="GO" id="GO:0005886">
    <property type="term" value="C:plasma membrane"/>
    <property type="evidence" value="ECO:0007669"/>
    <property type="project" value="UniProtKB-SubCell"/>
</dbReference>
<dbReference type="STRING" id="1385520.N802_17705"/>